<dbReference type="InterPro" id="IPR021109">
    <property type="entry name" value="Peptidase_aspartic_dom_sf"/>
</dbReference>
<evidence type="ECO:0000256" key="1">
    <source>
        <dbReference type="ARBA" id="ARBA00009136"/>
    </source>
</evidence>
<evidence type="ECO:0000313" key="6">
    <source>
        <dbReference type="EMBL" id="VDO11790.1"/>
    </source>
</evidence>
<dbReference type="GO" id="GO:0004190">
    <property type="term" value="F:aspartic-type endopeptidase activity"/>
    <property type="evidence" value="ECO:0007669"/>
    <property type="project" value="UniProtKB-KW"/>
</dbReference>
<comment type="similarity">
    <text evidence="1">Belongs to the DDI1 family.</text>
</comment>
<dbReference type="WBParaSite" id="HPLM_0000187801-mRNA-1">
    <property type="protein sequence ID" value="HPLM_0000187801-mRNA-1"/>
    <property type="gene ID" value="HPLM_0000187801"/>
</dbReference>
<dbReference type="Gene3D" id="1.10.8.10">
    <property type="entry name" value="DNA helicase RuvA subunit, C-terminal domain"/>
    <property type="match status" value="1"/>
</dbReference>
<evidence type="ECO:0000256" key="3">
    <source>
        <dbReference type="ARBA" id="ARBA00022750"/>
    </source>
</evidence>
<reference evidence="8" key="1">
    <citation type="submission" date="2017-02" db="UniProtKB">
        <authorList>
            <consortium name="WormBaseParasite"/>
        </authorList>
    </citation>
    <scope>IDENTIFICATION</scope>
</reference>
<dbReference type="InterPro" id="IPR009060">
    <property type="entry name" value="UBA-like_sf"/>
</dbReference>
<accession>A0A0N4VX58</accession>
<evidence type="ECO:0000259" key="5">
    <source>
        <dbReference type="PROSITE" id="PS50030"/>
    </source>
</evidence>
<dbReference type="STRING" id="6290.A0A0N4VX58"/>
<keyword evidence="2" id="KW-0645">Protease</keyword>
<dbReference type="SUPFAM" id="SSF46934">
    <property type="entry name" value="UBA-like"/>
    <property type="match status" value="1"/>
</dbReference>
<dbReference type="OrthoDB" id="1047367at2759"/>
<dbReference type="Pfam" id="PF22562">
    <property type="entry name" value="UBA_7"/>
    <property type="match status" value="1"/>
</dbReference>
<dbReference type="Pfam" id="PF09668">
    <property type="entry name" value="Asp_protease"/>
    <property type="match status" value="1"/>
</dbReference>
<dbReference type="PANTHER" id="PTHR12917">
    <property type="entry name" value="ASPARTYL PROTEASE DDI-RELATED"/>
    <property type="match status" value="1"/>
</dbReference>
<name>A0A0N4VX58_HAEPC</name>
<feature type="domain" description="UBA" evidence="5">
    <location>
        <begin position="115"/>
        <end position="155"/>
    </location>
</feature>
<dbReference type="AlphaFoldDB" id="A0A0N4VX58"/>
<evidence type="ECO:0000313" key="8">
    <source>
        <dbReference type="WBParaSite" id="HPLM_0000187801-mRNA-1"/>
    </source>
</evidence>
<dbReference type="EMBL" id="UZAF01002948">
    <property type="protein sequence ID" value="VDO11790.1"/>
    <property type="molecule type" value="Genomic_DNA"/>
</dbReference>
<dbReference type="Gene3D" id="2.40.70.10">
    <property type="entry name" value="Acid Proteases"/>
    <property type="match status" value="1"/>
</dbReference>
<evidence type="ECO:0000313" key="7">
    <source>
        <dbReference type="Proteomes" id="UP000268014"/>
    </source>
</evidence>
<proteinExistence type="inferred from homology"/>
<dbReference type="Proteomes" id="UP000268014">
    <property type="component" value="Unassembled WGS sequence"/>
</dbReference>
<dbReference type="GO" id="GO:0006508">
    <property type="term" value="P:proteolysis"/>
    <property type="evidence" value="ECO:0007669"/>
    <property type="project" value="UniProtKB-KW"/>
</dbReference>
<sequence>MSEACAQRCQLSHLIDKRFTGTARGVGGTQKFVGKIHCCQVKVMDHYFPCNFDVMADREMDLLLGLNILKRHQCNINLKTNMLEMGDGTMTPFLSDSEINSHLDDLASSNPSDFAVDADLLAQAVNLGFSEAEAKEALQMTRNDLEAALQQLFSKADERSHAMEH</sequence>
<reference evidence="6 7" key="2">
    <citation type="submission" date="2018-11" db="EMBL/GenBank/DDBJ databases">
        <authorList>
            <consortium name="Pathogen Informatics"/>
        </authorList>
    </citation>
    <scope>NUCLEOTIDE SEQUENCE [LARGE SCALE GENOMIC DNA]</scope>
    <source>
        <strain evidence="6 7">MHpl1</strain>
    </source>
</reference>
<evidence type="ECO:0000256" key="4">
    <source>
        <dbReference type="ARBA" id="ARBA00022801"/>
    </source>
</evidence>
<keyword evidence="3" id="KW-0064">Aspartyl protease</keyword>
<protein>
    <submittedName>
        <fullName evidence="8">UBA domain-containing protein</fullName>
    </submittedName>
</protein>
<keyword evidence="7" id="KW-1185">Reference proteome</keyword>
<dbReference type="PANTHER" id="PTHR12917:SF1">
    <property type="entry name" value="AT13091P"/>
    <property type="match status" value="1"/>
</dbReference>
<dbReference type="InterPro" id="IPR015940">
    <property type="entry name" value="UBA"/>
</dbReference>
<gene>
    <name evidence="6" type="ORF">HPLM_LOCUS1876</name>
</gene>
<dbReference type="OMA" id="RIYSCEF"/>
<dbReference type="InterPro" id="IPR019103">
    <property type="entry name" value="Peptidase_aspartic_DDI1-type"/>
</dbReference>
<keyword evidence="4" id="KW-0378">Hydrolase</keyword>
<evidence type="ECO:0000256" key="2">
    <source>
        <dbReference type="ARBA" id="ARBA00022670"/>
    </source>
</evidence>
<organism evidence="8">
    <name type="scientific">Haemonchus placei</name>
    <name type="common">Barber's pole worm</name>
    <dbReference type="NCBI Taxonomy" id="6290"/>
    <lineage>
        <taxon>Eukaryota</taxon>
        <taxon>Metazoa</taxon>
        <taxon>Ecdysozoa</taxon>
        <taxon>Nematoda</taxon>
        <taxon>Chromadorea</taxon>
        <taxon>Rhabditida</taxon>
        <taxon>Rhabditina</taxon>
        <taxon>Rhabditomorpha</taxon>
        <taxon>Strongyloidea</taxon>
        <taxon>Trichostrongylidae</taxon>
        <taxon>Haemonchus</taxon>
    </lineage>
</organism>
<dbReference type="PROSITE" id="PS50030">
    <property type="entry name" value="UBA"/>
    <property type="match status" value="1"/>
</dbReference>
<dbReference type="SUPFAM" id="SSF50630">
    <property type="entry name" value="Acid proteases"/>
    <property type="match status" value="1"/>
</dbReference>
<dbReference type="SMART" id="SM00165">
    <property type="entry name" value="UBA"/>
    <property type="match status" value="1"/>
</dbReference>